<organism evidence="1 2">
    <name type="scientific">Pycnococcus provasolii</name>
    <dbReference type="NCBI Taxonomy" id="41880"/>
    <lineage>
        <taxon>Eukaryota</taxon>
        <taxon>Viridiplantae</taxon>
        <taxon>Chlorophyta</taxon>
        <taxon>Pseudoscourfieldiophyceae</taxon>
        <taxon>Pseudoscourfieldiales</taxon>
        <taxon>Pycnococcaceae</taxon>
        <taxon>Pycnococcus</taxon>
    </lineage>
</organism>
<dbReference type="EMBL" id="BNJQ01000011">
    <property type="protein sequence ID" value="GHP05984.1"/>
    <property type="molecule type" value="Genomic_DNA"/>
</dbReference>
<proteinExistence type="predicted"/>
<accession>A0A830HFV6</accession>
<evidence type="ECO:0000313" key="2">
    <source>
        <dbReference type="Proteomes" id="UP000660262"/>
    </source>
</evidence>
<reference evidence="1" key="1">
    <citation type="submission" date="2020-10" db="EMBL/GenBank/DDBJ databases">
        <title>Unveiling of a novel bifunctional photoreceptor, Dualchrome1, isolated from a cosmopolitan green alga.</title>
        <authorList>
            <person name="Suzuki S."/>
            <person name="Kawachi M."/>
        </authorList>
    </citation>
    <scope>NUCLEOTIDE SEQUENCE</scope>
    <source>
        <strain evidence="1">NIES 2893</strain>
    </source>
</reference>
<dbReference type="AlphaFoldDB" id="A0A830HFV6"/>
<sequence>MPIDAAPSIGLDDLWCQLSDMAKPAHPERGIAVSDVRKSGLCFGFFGLLFNHHNMLGQRSTLEWSRHDYPL</sequence>
<comment type="caution">
    <text evidence="1">The sequence shown here is derived from an EMBL/GenBank/DDBJ whole genome shotgun (WGS) entry which is preliminary data.</text>
</comment>
<keyword evidence="2" id="KW-1185">Reference proteome</keyword>
<evidence type="ECO:0000313" key="1">
    <source>
        <dbReference type="EMBL" id="GHP05984.1"/>
    </source>
</evidence>
<dbReference type="Proteomes" id="UP000660262">
    <property type="component" value="Unassembled WGS sequence"/>
</dbReference>
<protein>
    <submittedName>
        <fullName evidence="1">Uncharacterized protein</fullName>
    </submittedName>
</protein>
<gene>
    <name evidence="1" type="ORF">PPROV_000473100</name>
</gene>
<name>A0A830HFV6_9CHLO</name>